<feature type="domain" description="CobQ/CobB/MinD/ParA nucleotide binding" evidence="1">
    <location>
        <begin position="6"/>
        <end position="186"/>
    </location>
</feature>
<reference evidence="2 3" key="1">
    <citation type="journal article" date="2017" name="Front. Microbiol.">
        <title>Comparative Genomic Analysis of the Class Epsilonproteobacteria and Proposed Reclassification to Epsilonbacteraeota (phyl. nov.).</title>
        <authorList>
            <person name="Waite D.W."/>
            <person name="Vanwonterghem I."/>
            <person name="Rinke C."/>
            <person name="Parks D.H."/>
            <person name="Zhang Y."/>
            <person name="Takai K."/>
            <person name="Sievert S.M."/>
            <person name="Simon J."/>
            <person name="Campbell B.J."/>
            <person name="Hanson T.E."/>
            <person name="Woyke T."/>
            <person name="Klotz M.G."/>
            <person name="Hugenholtz P."/>
        </authorList>
    </citation>
    <scope>NUCLEOTIDE SEQUENCE [LARGE SCALE GENOMIC DNA]</scope>
    <source>
        <strain evidence="2">UBA12443</strain>
    </source>
</reference>
<name>A0A2D3WF63_9BACT</name>
<dbReference type="InterPro" id="IPR050678">
    <property type="entry name" value="DNA_Partitioning_ATPase"/>
</dbReference>
<dbReference type="PIRSF" id="PIRSF009320">
    <property type="entry name" value="Nuc_binding_HP_1000"/>
    <property type="match status" value="1"/>
</dbReference>
<dbReference type="CDD" id="cd02042">
    <property type="entry name" value="ParAB_family"/>
    <property type="match status" value="1"/>
</dbReference>
<dbReference type="InterPro" id="IPR027417">
    <property type="entry name" value="P-loop_NTPase"/>
</dbReference>
<evidence type="ECO:0000259" key="1">
    <source>
        <dbReference type="Pfam" id="PF01656"/>
    </source>
</evidence>
<sequence>MILTLSHQKGGVGKSTVAWNLAVHFSRFIDTRIVDLDTQRSLTVTNALRQEHDLTPIQMLHFNTAEELAEYAATDSDKSLTIIDSGGFDSAYNRIAIIASDLLITPVSDKPFDLMGLQKYEEILKSLSEIQGESIKTHVLFNNINPAMKRFGDLVDFICMSEHFELLTSVLRQRVDIAHSVGEGKSIKEYRIFSKADQEMDELISEVKSILDIK</sequence>
<dbReference type="RefSeq" id="WP_294893916.1">
    <property type="nucleotide sequence ID" value="NZ_DLUI01000140.1"/>
</dbReference>
<dbReference type="PANTHER" id="PTHR13696">
    <property type="entry name" value="P-LOOP CONTAINING NUCLEOSIDE TRIPHOSPHATE HYDROLASE"/>
    <property type="match status" value="1"/>
</dbReference>
<evidence type="ECO:0000313" key="3">
    <source>
        <dbReference type="Proteomes" id="UP000228859"/>
    </source>
</evidence>
<dbReference type="Gene3D" id="3.40.50.300">
    <property type="entry name" value="P-loop containing nucleotide triphosphate hydrolases"/>
    <property type="match status" value="1"/>
</dbReference>
<dbReference type="Pfam" id="PF01656">
    <property type="entry name" value="CbiA"/>
    <property type="match status" value="1"/>
</dbReference>
<proteinExistence type="predicted"/>
<evidence type="ECO:0000313" key="2">
    <source>
        <dbReference type="EMBL" id="DAB37720.1"/>
    </source>
</evidence>
<dbReference type="Proteomes" id="UP000228859">
    <property type="component" value="Unassembled WGS sequence"/>
</dbReference>
<dbReference type="InterPro" id="IPR002586">
    <property type="entry name" value="CobQ/CobB/MinD/ParA_Nub-bd_dom"/>
</dbReference>
<dbReference type="PANTHER" id="PTHR13696:SF96">
    <property type="entry name" value="COBQ_COBB_MIND_PARA NUCLEOTIDE BINDING DOMAIN-CONTAINING PROTEIN"/>
    <property type="match status" value="1"/>
</dbReference>
<dbReference type="SUPFAM" id="SSF52540">
    <property type="entry name" value="P-loop containing nucleoside triphosphate hydrolases"/>
    <property type="match status" value="1"/>
</dbReference>
<gene>
    <name evidence="2" type="ORF">CFH83_09665</name>
</gene>
<organism evidence="2 3">
    <name type="scientific">Sulfuricurvum kujiense</name>
    <dbReference type="NCBI Taxonomy" id="148813"/>
    <lineage>
        <taxon>Bacteria</taxon>
        <taxon>Pseudomonadati</taxon>
        <taxon>Campylobacterota</taxon>
        <taxon>Epsilonproteobacteria</taxon>
        <taxon>Campylobacterales</taxon>
        <taxon>Sulfurimonadaceae</taxon>
        <taxon>Sulfuricurvum</taxon>
    </lineage>
</organism>
<protein>
    <submittedName>
        <fullName evidence="2">Plasmid partitioning protein</fullName>
    </submittedName>
</protein>
<comment type="caution">
    <text evidence="2">The sequence shown here is derived from an EMBL/GenBank/DDBJ whole genome shotgun (WGS) entry which is preliminary data.</text>
</comment>
<accession>A0A2D3WF63</accession>
<dbReference type="AlphaFoldDB" id="A0A2D3WF63"/>
<dbReference type="EMBL" id="DLUI01000140">
    <property type="protein sequence ID" value="DAB37720.1"/>
    <property type="molecule type" value="Genomic_DNA"/>
</dbReference>